<dbReference type="RefSeq" id="WP_369265112.1">
    <property type="nucleotide sequence ID" value="NZ_CP163440.1"/>
</dbReference>
<dbReference type="InterPro" id="IPR016024">
    <property type="entry name" value="ARM-type_fold"/>
</dbReference>
<evidence type="ECO:0000256" key="1">
    <source>
        <dbReference type="SAM" id="MobiDB-lite"/>
    </source>
</evidence>
<protein>
    <submittedName>
        <fullName evidence="2">HEAT repeat domain-containing protein</fullName>
    </submittedName>
</protein>
<dbReference type="AlphaFoldDB" id="A0AB39SMD5"/>
<sequence>MTVEDGVLIDALGSEPRRPDAFRALLRRGPAALPAIRRGLTHPEPRVREQCCNLLDELLAPEAIDELIARLDDPDARVRVAALHALSCLRCKPDADACRPDRVRLLPSAVRLLQEDVDPQVRMRAAELVGLWVHENADAVAALLRSRDEDPSPAVRKKVGWYTPGGPIHRRTAPKGI</sequence>
<dbReference type="Gene3D" id="1.25.10.10">
    <property type="entry name" value="Leucine-rich Repeat Variant"/>
    <property type="match status" value="1"/>
</dbReference>
<name>A0AB39SMD5_9ACTN</name>
<accession>A0AB39SMD5</accession>
<reference evidence="2" key="1">
    <citation type="submission" date="2024-07" db="EMBL/GenBank/DDBJ databases">
        <authorList>
            <person name="Yu S.T."/>
        </authorList>
    </citation>
    <scope>NUCLEOTIDE SEQUENCE</scope>
    <source>
        <strain evidence="2">R35</strain>
    </source>
</reference>
<feature type="region of interest" description="Disordered" evidence="1">
    <location>
        <begin position="155"/>
        <end position="177"/>
    </location>
</feature>
<organism evidence="2">
    <name type="scientific">Streptomyces sp. R35</name>
    <dbReference type="NCBI Taxonomy" id="3238630"/>
    <lineage>
        <taxon>Bacteria</taxon>
        <taxon>Bacillati</taxon>
        <taxon>Actinomycetota</taxon>
        <taxon>Actinomycetes</taxon>
        <taxon>Kitasatosporales</taxon>
        <taxon>Streptomycetaceae</taxon>
        <taxon>Streptomyces</taxon>
    </lineage>
</organism>
<dbReference type="InterPro" id="IPR011989">
    <property type="entry name" value="ARM-like"/>
</dbReference>
<proteinExistence type="predicted"/>
<evidence type="ECO:0000313" key="2">
    <source>
        <dbReference type="EMBL" id="XDQ68289.1"/>
    </source>
</evidence>
<dbReference type="Pfam" id="PF13646">
    <property type="entry name" value="HEAT_2"/>
    <property type="match status" value="1"/>
</dbReference>
<gene>
    <name evidence="2" type="ORF">AB5J50_49835</name>
</gene>
<dbReference type="EMBL" id="CP163440">
    <property type="protein sequence ID" value="XDQ68289.1"/>
    <property type="molecule type" value="Genomic_DNA"/>
</dbReference>
<dbReference type="SUPFAM" id="SSF48371">
    <property type="entry name" value="ARM repeat"/>
    <property type="match status" value="1"/>
</dbReference>
<feature type="compositionally biased region" description="Basic residues" evidence="1">
    <location>
        <begin position="168"/>
        <end position="177"/>
    </location>
</feature>